<comment type="caution">
    <text evidence="1">The sequence shown here is derived from an EMBL/GenBank/DDBJ whole genome shotgun (WGS) entry which is preliminary data.</text>
</comment>
<organism evidence="1 2">
    <name type="scientific">Acanthoscelides obtectus</name>
    <name type="common">Bean weevil</name>
    <name type="synonym">Bruchus obtectus</name>
    <dbReference type="NCBI Taxonomy" id="200917"/>
    <lineage>
        <taxon>Eukaryota</taxon>
        <taxon>Metazoa</taxon>
        <taxon>Ecdysozoa</taxon>
        <taxon>Arthropoda</taxon>
        <taxon>Hexapoda</taxon>
        <taxon>Insecta</taxon>
        <taxon>Pterygota</taxon>
        <taxon>Neoptera</taxon>
        <taxon>Endopterygota</taxon>
        <taxon>Coleoptera</taxon>
        <taxon>Polyphaga</taxon>
        <taxon>Cucujiformia</taxon>
        <taxon>Chrysomeloidea</taxon>
        <taxon>Chrysomelidae</taxon>
        <taxon>Bruchinae</taxon>
        <taxon>Bruchini</taxon>
        <taxon>Acanthoscelides</taxon>
    </lineage>
</organism>
<dbReference type="AlphaFoldDB" id="A0A9P0KLV8"/>
<dbReference type="Proteomes" id="UP001152888">
    <property type="component" value="Unassembled WGS sequence"/>
</dbReference>
<evidence type="ECO:0000313" key="2">
    <source>
        <dbReference type="Proteomes" id="UP001152888"/>
    </source>
</evidence>
<dbReference type="EMBL" id="CAKOFQ010006870">
    <property type="protein sequence ID" value="CAH1978159.1"/>
    <property type="molecule type" value="Genomic_DNA"/>
</dbReference>
<gene>
    <name evidence="1" type="ORF">ACAOBT_LOCUS13107</name>
</gene>
<reference evidence="1" key="1">
    <citation type="submission" date="2022-03" db="EMBL/GenBank/DDBJ databases">
        <authorList>
            <person name="Sayadi A."/>
        </authorList>
    </citation>
    <scope>NUCLEOTIDE SEQUENCE</scope>
</reference>
<protein>
    <submittedName>
        <fullName evidence="1">Uncharacterized protein</fullName>
    </submittedName>
</protein>
<evidence type="ECO:0000313" key="1">
    <source>
        <dbReference type="EMBL" id="CAH1978159.1"/>
    </source>
</evidence>
<proteinExistence type="predicted"/>
<accession>A0A9P0KLV8</accession>
<keyword evidence="2" id="KW-1185">Reference proteome</keyword>
<name>A0A9P0KLV8_ACAOB</name>
<sequence length="32" mass="3716">MFVLAFKSLPNPSIFLCSTKKYNTILHDQLDM</sequence>